<evidence type="ECO:0000313" key="3">
    <source>
        <dbReference type="EMBL" id="PTL35525.1"/>
    </source>
</evidence>
<proteinExistence type="predicted"/>
<dbReference type="EMBL" id="NVQC01000023">
    <property type="protein sequence ID" value="PTL35525.1"/>
    <property type="molecule type" value="Genomic_DNA"/>
</dbReference>
<dbReference type="AlphaFoldDB" id="A0A2T4TWQ5"/>
<reference evidence="3 4" key="1">
    <citation type="submission" date="2017-09" db="EMBL/GenBank/DDBJ databases">
        <title>Bloom of a denitrifying methanotroph, Candidatus Methylomirabilis limnetica, in a deep stratified lake.</title>
        <authorList>
            <person name="Graf J.S."/>
            <person name="Marchant H.K."/>
            <person name="Tienken D."/>
            <person name="Hach P.F."/>
            <person name="Brand A."/>
            <person name="Schubert C.J."/>
            <person name="Kuypers M.M."/>
            <person name="Milucka J."/>
        </authorList>
    </citation>
    <scope>NUCLEOTIDE SEQUENCE [LARGE SCALE GENOMIC DNA]</scope>
    <source>
        <strain evidence="3 4">Zug</strain>
    </source>
</reference>
<sequence>MAKPQIAKSQIKKEANQKAKQERAEAERAKRRQGVMGQIGLYSAIAVVLMVAAYWGYGKMTEKVSWTSVATLPSPHVALGTPHPPYNSDPPTSGPHAAGVAKWGVHSEPVPKEMQVHNLEDGGVAINYFCQDCPDLIKQLTAIAERYDHVILAPYTGLDRKIALTAWGRIDKFDEFDEARIVKFIKAHIGIDHHGKGR</sequence>
<gene>
    <name evidence="3" type="ORF">CLG94_09660</name>
</gene>
<keyword evidence="4" id="KW-1185">Reference proteome</keyword>
<feature type="transmembrane region" description="Helical" evidence="2">
    <location>
        <begin position="39"/>
        <end position="57"/>
    </location>
</feature>
<evidence type="ECO:0000313" key="4">
    <source>
        <dbReference type="Proteomes" id="UP000241436"/>
    </source>
</evidence>
<evidence type="ECO:0008006" key="5">
    <source>
        <dbReference type="Google" id="ProtNLM"/>
    </source>
</evidence>
<name>A0A2T4TWQ5_9BACT</name>
<comment type="caution">
    <text evidence="3">The sequence shown here is derived from an EMBL/GenBank/DDBJ whole genome shotgun (WGS) entry which is preliminary data.</text>
</comment>
<keyword evidence="2" id="KW-0812">Transmembrane</keyword>
<evidence type="ECO:0000256" key="1">
    <source>
        <dbReference type="SAM" id="MobiDB-lite"/>
    </source>
</evidence>
<dbReference type="Proteomes" id="UP000241436">
    <property type="component" value="Unassembled WGS sequence"/>
</dbReference>
<dbReference type="OrthoDB" id="9809840at2"/>
<dbReference type="RefSeq" id="WP_107563046.1">
    <property type="nucleotide sequence ID" value="NZ_NVQC01000023.1"/>
</dbReference>
<feature type="compositionally biased region" description="Basic and acidic residues" evidence="1">
    <location>
        <begin position="11"/>
        <end position="28"/>
    </location>
</feature>
<reference evidence="4" key="2">
    <citation type="journal article" date="2018" name="Environ. Microbiol.">
        <title>Bloom of a denitrifying methanotroph, 'Candidatus Methylomirabilis limnetica', in a deep stratified lake.</title>
        <authorList>
            <person name="Graf J.S."/>
            <person name="Mayr M.J."/>
            <person name="Marchant H.K."/>
            <person name="Tienken D."/>
            <person name="Hach P.F."/>
            <person name="Brand A."/>
            <person name="Schubert C.J."/>
            <person name="Kuypers M.M."/>
            <person name="Milucka J."/>
        </authorList>
    </citation>
    <scope>NUCLEOTIDE SEQUENCE [LARGE SCALE GENOMIC DNA]</scope>
    <source>
        <strain evidence="4">Zug</strain>
    </source>
</reference>
<accession>A0A2T4TWQ5</accession>
<keyword evidence="2" id="KW-0472">Membrane</keyword>
<dbReference type="Pfam" id="PF11303">
    <property type="entry name" value="DUF3105"/>
    <property type="match status" value="1"/>
</dbReference>
<feature type="region of interest" description="Disordered" evidence="1">
    <location>
        <begin position="1"/>
        <end position="32"/>
    </location>
</feature>
<organism evidence="3 4">
    <name type="scientific">Candidatus Methylomirabilis limnetica</name>
    <dbReference type="NCBI Taxonomy" id="2033718"/>
    <lineage>
        <taxon>Bacteria</taxon>
        <taxon>Candidatus Methylomirabilota</taxon>
        <taxon>Candidatus Methylomirabilia</taxon>
        <taxon>Candidatus Methylomirabilales</taxon>
        <taxon>Candidatus Methylomirabilaceae</taxon>
        <taxon>Candidatus Methylomirabilis</taxon>
    </lineage>
</organism>
<keyword evidence="2" id="KW-1133">Transmembrane helix</keyword>
<protein>
    <recommendedName>
        <fullName evidence="5">DUF3105 domain-containing protein</fullName>
    </recommendedName>
</protein>
<dbReference type="InterPro" id="IPR021454">
    <property type="entry name" value="DUF3105"/>
</dbReference>
<evidence type="ECO:0000256" key="2">
    <source>
        <dbReference type="SAM" id="Phobius"/>
    </source>
</evidence>